<protein>
    <submittedName>
        <fullName evidence="1">Uncharacterized protein</fullName>
    </submittedName>
</protein>
<proteinExistence type="predicted"/>
<comment type="caution">
    <text evidence="1">The sequence shown here is derived from an EMBL/GenBank/DDBJ whole genome shotgun (WGS) entry which is preliminary data.</text>
</comment>
<keyword evidence="2" id="KW-1185">Reference proteome</keyword>
<evidence type="ECO:0000313" key="2">
    <source>
        <dbReference type="Proteomes" id="UP000499080"/>
    </source>
</evidence>
<reference evidence="1 2" key="1">
    <citation type="journal article" date="2019" name="Sci. Rep.">
        <title>Orb-weaving spider Araneus ventricosus genome elucidates the spidroin gene catalogue.</title>
        <authorList>
            <person name="Kono N."/>
            <person name="Nakamura H."/>
            <person name="Ohtoshi R."/>
            <person name="Moran D.A.P."/>
            <person name="Shinohara A."/>
            <person name="Yoshida Y."/>
            <person name="Fujiwara M."/>
            <person name="Mori M."/>
            <person name="Tomita M."/>
            <person name="Arakawa K."/>
        </authorList>
    </citation>
    <scope>NUCLEOTIDE SEQUENCE [LARGE SCALE GENOMIC DNA]</scope>
</reference>
<dbReference type="AlphaFoldDB" id="A0A4Y2JPV7"/>
<dbReference type="Proteomes" id="UP000499080">
    <property type="component" value="Unassembled WGS sequence"/>
</dbReference>
<organism evidence="1 2">
    <name type="scientific">Araneus ventricosus</name>
    <name type="common">Orbweaver spider</name>
    <name type="synonym">Epeira ventricosa</name>
    <dbReference type="NCBI Taxonomy" id="182803"/>
    <lineage>
        <taxon>Eukaryota</taxon>
        <taxon>Metazoa</taxon>
        <taxon>Ecdysozoa</taxon>
        <taxon>Arthropoda</taxon>
        <taxon>Chelicerata</taxon>
        <taxon>Arachnida</taxon>
        <taxon>Araneae</taxon>
        <taxon>Araneomorphae</taxon>
        <taxon>Entelegynae</taxon>
        <taxon>Araneoidea</taxon>
        <taxon>Araneidae</taxon>
        <taxon>Araneus</taxon>
    </lineage>
</organism>
<gene>
    <name evidence="1" type="ORF">AVEN_107504_1</name>
</gene>
<evidence type="ECO:0000313" key="1">
    <source>
        <dbReference type="EMBL" id="GBM91845.1"/>
    </source>
</evidence>
<sequence>MIDGKAANVITNTTSNQRCNLCHATSKQLNNHNFCLRQSINENQLQLGLSTLHCWIRFFEWLLYLSHKLKLCKWQARGDENKNAVEMVKKSIQNQFKQQLGLIVDKPKHGYGSSNEGNTARRFFENYDIASEILGISKNLIYRACIILSALNCGFAIDECKFKIYCMKTAVVYLKHYPWYSTPTTVHKILLHGHAIIKEAIVPIGLVSKDAQETKNKDIKMYRRDFSRKMSRLKTMEDLFHSLLASFDPYIYKSTKVQENIDLRKAIAELYKVWKFDATAKTIRNCFKRGGFSNQTVDSDSDDEDAILADLKEKWKTVEGNGRITDDATLRHFRSGHRTVNCFIPKMKT</sequence>
<name>A0A4Y2JPV7_ARAVE</name>
<dbReference type="OrthoDB" id="8193306at2759"/>
<dbReference type="EMBL" id="BGPR01003737">
    <property type="protein sequence ID" value="GBM91845.1"/>
    <property type="molecule type" value="Genomic_DNA"/>
</dbReference>
<accession>A0A4Y2JPV7</accession>